<dbReference type="InterPro" id="IPR023171">
    <property type="entry name" value="Na/H_antiporter_dom_sf"/>
</dbReference>
<evidence type="ECO:0000256" key="4">
    <source>
        <dbReference type="ARBA" id="ARBA00022989"/>
    </source>
</evidence>
<evidence type="ECO:0000313" key="8">
    <source>
        <dbReference type="Proteomes" id="UP000319143"/>
    </source>
</evidence>
<evidence type="ECO:0000256" key="6">
    <source>
        <dbReference type="HAMAP-Rule" id="MF_01844"/>
    </source>
</evidence>
<keyword evidence="6" id="KW-0050">Antiport</keyword>
<evidence type="ECO:0000256" key="5">
    <source>
        <dbReference type="ARBA" id="ARBA00023136"/>
    </source>
</evidence>
<keyword evidence="6" id="KW-0813">Transport</keyword>
<evidence type="ECO:0000256" key="1">
    <source>
        <dbReference type="ARBA" id="ARBA00004429"/>
    </source>
</evidence>
<evidence type="ECO:0000256" key="3">
    <source>
        <dbReference type="ARBA" id="ARBA00022692"/>
    </source>
</evidence>
<dbReference type="AlphaFoldDB" id="A0A5C6DNF9"/>
<comment type="catalytic activity">
    <reaction evidence="6">
        <text>Na(+)(in) + 2 H(+)(out) = Na(+)(out) + 2 H(+)(in)</text>
        <dbReference type="Rhea" id="RHEA:29251"/>
        <dbReference type="ChEBI" id="CHEBI:15378"/>
        <dbReference type="ChEBI" id="CHEBI:29101"/>
    </reaction>
</comment>
<dbReference type="PANTHER" id="PTHR30341:SF0">
    <property type="entry name" value="NA(+)_H(+) ANTIPORTER NHAA"/>
    <property type="match status" value="1"/>
</dbReference>
<dbReference type="Proteomes" id="UP000319143">
    <property type="component" value="Unassembled WGS sequence"/>
</dbReference>
<dbReference type="PANTHER" id="PTHR30341">
    <property type="entry name" value="SODIUM ION/PROTON ANTIPORTER NHAA-RELATED"/>
    <property type="match status" value="1"/>
</dbReference>
<dbReference type="HAMAP" id="MF_01844">
    <property type="entry name" value="NhaA"/>
    <property type="match status" value="1"/>
</dbReference>
<dbReference type="OrthoDB" id="9808135at2"/>
<dbReference type="GO" id="GO:0006885">
    <property type="term" value="P:regulation of pH"/>
    <property type="evidence" value="ECO:0007669"/>
    <property type="project" value="InterPro"/>
</dbReference>
<keyword evidence="3 6" id="KW-0812">Transmembrane</keyword>
<feature type="transmembrane region" description="Helical" evidence="6">
    <location>
        <begin position="121"/>
        <end position="142"/>
    </location>
</feature>
<keyword evidence="6" id="KW-0406">Ion transport</keyword>
<keyword evidence="8" id="KW-1185">Reference proteome</keyword>
<name>A0A5C6DNF9_9BACT</name>
<feature type="transmembrane region" description="Helical" evidence="6">
    <location>
        <begin position="180"/>
        <end position="202"/>
    </location>
</feature>
<dbReference type="Pfam" id="PF06965">
    <property type="entry name" value="Na_H_antiport_1"/>
    <property type="match status" value="1"/>
</dbReference>
<evidence type="ECO:0000256" key="2">
    <source>
        <dbReference type="ARBA" id="ARBA00022475"/>
    </source>
</evidence>
<proteinExistence type="inferred from homology"/>
<protein>
    <recommendedName>
        <fullName evidence="6">Na(+)/H(+) antiporter NhaA</fullName>
    </recommendedName>
    <alternativeName>
        <fullName evidence="6">Sodium/proton antiporter NhaA</fullName>
    </alternativeName>
</protein>
<reference evidence="7 8" key="1">
    <citation type="submission" date="2019-02" db="EMBL/GenBank/DDBJ databases">
        <title>Deep-cultivation of Planctomycetes and their phenomic and genomic characterization uncovers novel biology.</title>
        <authorList>
            <person name="Wiegand S."/>
            <person name="Jogler M."/>
            <person name="Boedeker C."/>
            <person name="Pinto D."/>
            <person name="Vollmers J."/>
            <person name="Rivas-Marin E."/>
            <person name="Kohn T."/>
            <person name="Peeters S.H."/>
            <person name="Heuer A."/>
            <person name="Rast P."/>
            <person name="Oberbeckmann S."/>
            <person name="Bunk B."/>
            <person name="Jeske O."/>
            <person name="Meyerdierks A."/>
            <person name="Storesund J.E."/>
            <person name="Kallscheuer N."/>
            <person name="Luecker S."/>
            <person name="Lage O.M."/>
            <person name="Pohl T."/>
            <person name="Merkel B.J."/>
            <person name="Hornburger P."/>
            <person name="Mueller R.-W."/>
            <person name="Bruemmer F."/>
            <person name="Labrenz M."/>
            <person name="Spormann A.M."/>
            <person name="Op Den Camp H."/>
            <person name="Overmann J."/>
            <person name="Amann R."/>
            <person name="Jetten M.S.M."/>
            <person name="Mascher T."/>
            <person name="Medema M.H."/>
            <person name="Devos D.P."/>
            <person name="Kaster A.-K."/>
            <person name="Ovreas L."/>
            <person name="Rohde M."/>
            <person name="Galperin M.Y."/>
            <person name="Jogler C."/>
        </authorList>
    </citation>
    <scope>NUCLEOTIDE SEQUENCE [LARGE SCALE GENOMIC DNA]</scope>
    <source>
        <strain evidence="7 8">Poly41</strain>
    </source>
</reference>
<comment type="similarity">
    <text evidence="6">Belongs to the NhaA Na(+)/H(+) (TC 2.A.33) antiporter family.</text>
</comment>
<feature type="transmembrane region" description="Helical" evidence="6">
    <location>
        <begin position="14"/>
        <end position="34"/>
    </location>
</feature>
<comment type="function">
    <text evidence="6">Na(+)/H(+) antiporter that extrudes sodium in exchange for external protons.</text>
</comment>
<feature type="transmembrane region" description="Helical" evidence="6">
    <location>
        <begin position="300"/>
        <end position="317"/>
    </location>
</feature>
<comment type="subcellular location">
    <subcellularLocation>
        <location evidence="1">Cell inner membrane</location>
        <topology evidence="1">Multi-pass membrane protein</topology>
    </subcellularLocation>
    <subcellularLocation>
        <location evidence="6">Cell membrane</location>
        <topology evidence="6">Multi-pass membrane protein</topology>
    </subcellularLocation>
</comment>
<dbReference type="InterPro" id="IPR004670">
    <property type="entry name" value="NhaA"/>
</dbReference>
<feature type="transmembrane region" description="Helical" evidence="6">
    <location>
        <begin position="81"/>
        <end position="100"/>
    </location>
</feature>
<evidence type="ECO:0000313" key="7">
    <source>
        <dbReference type="EMBL" id="TWU37407.1"/>
    </source>
</evidence>
<organism evidence="7 8">
    <name type="scientific">Novipirellula artificiosorum</name>
    <dbReference type="NCBI Taxonomy" id="2528016"/>
    <lineage>
        <taxon>Bacteria</taxon>
        <taxon>Pseudomonadati</taxon>
        <taxon>Planctomycetota</taxon>
        <taxon>Planctomycetia</taxon>
        <taxon>Pirellulales</taxon>
        <taxon>Pirellulaceae</taxon>
        <taxon>Novipirellula</taxon>
    </lineage>
</organism>
<feature type="transmembrane region" description="Helical" evidence="6">
    <location>
        <begin position="154"/>
        <end position="173"/>
    </location>
</feature>
<dbReference type="Gene3D" id="1.20.1530.10">
    <property type="entry name" value="Na+/H+ antiporter like domain"/>
    <property type="match status" value="1"/>
</dbReference>
<gene>
    <name evidence="6 7" type="primary">nhaA</name>
    <name evidence="7" type="ORF">Poly41_35370</name>
</gene>
<feature type="transmembrane region" description="Helical" evidence="6">
    <location>
        <begin position="363"/>
        <end position="388"/>
    </location>
</feature>
<feature type="transmembrane region" description="Helical" evidence="6">
    <location>
        <begin position="208"/>
        <end position="225"/>
    </location>
</feature>
<keyword evidence="5 6" id="KW-0472">Membrane</keyword>
<feature type="transmembrane region" description="Helical" evidence="6">
    <location>
        <begin position="394"/>
        <end position="414"/>
    </location>
</feature>
<dbReference type="EMBL" id="SJPV01000005">
    <property type="protein sequence ID" value="TWU37407.1"/>
    <property type="molecule type" value="Genomic_DNA"/>
</dbReference>
<sequence>MSAHTPNRGVLRTLIDNSFLLILGAVGALLWANLDQHSYEQFVHFDLTSLWGGGHSVGHEAANHAAGSHEAVEQVAASHGLTLHFIINDILMALFFAIAAKEVWESLLPGGALSNPRKAATPLLATVGGIIGPALIYVAGTYLTGTQEDLGKGWAIPCATDIAFSYLIARFIFGASHPAIAFLLLLAIADDAAGLMILAVFYPQAPIAPQWLLLTLAAMLGALVLRRMKVHSHWAYLIGPGIACWYSFYQANIHPALGLVPIIPLLPHAHTDLGIFAREELNRDDTLSAFEHFWKLPVEYILGLFGLANAGVVMSSLGTGTWVVLAGLLIGKPVGITAFTLFAEKVLKLEKPAGMDYRHVVTLGMVAGIGFTVALFVSVAAFTVPGAIQDSVKMGALLSFGAAPLALILGKVLGIKPERVVPASEATSTDAA</sequence>
<dbReference type="RefSeq" id="WP_146527810.1">
    <property type="nucleotide sequence ID" value="NZ_SJPV01000005.1"/>
</dbReference>
<keyword evidence="6" id="KW-0739">Sodium transport</keyword>
<dbReference type="GO" id="GO:0005886">
    <property type="term" value="C:plasma membrane"/>
    <property type="evidence" value="ECO:0007669"/>
    <property type="project" value="UniProtKB-SubCell"/>
</dbReference>
<dbReference type="GO" id="GO:0015385">
    <property type="term" value="F:sodium:proton antiporter activity"/>
    <property type="evidence" value="ECO:0007669"/>
    <property type="project" value="TreeGrafter"/>
</dbReference>
<keyword evidence="4 6" id="KW-1133">Transmembrane helix</keyword>
<keyword evidence="6" id="KW-0915">Sodium</keyword>
<feature type="transmembrane region" description="Helical" evidence="6">
    <location>
        <begin position="323"/>
        <end position="342"/>
    </location>
</feature>
<keyword evidence="2 6" id="KW-1003">Cell membrane</keyword>
<comment type="caution">
    <text evidence="7">The sequence shown here is derived from an EMBL/GenBank/DDBJ whole genome shotgun (WGS) entry which is preliminary data.</text>
</comment>
<accession>A0A5C6DNF9</accession>